<keyword evidence="7" id="KW-0611">Plant defense</keyword>
<dbReference type="PANTHER" id="PTHR34453">
    <property type="entry name" value="DEFENSIN-LIKE (DEFL) FAMILY PROTEIN-RELATED"/>
    <property type="match status" value="1"/>
</dbReference>
<keyword evidence="5" id="KW-0295">Fungicide</keyword>
<comment type="subcellular location">
    <subcellularLocation>
        <location evidence="1">Secreted</location>
    </subcellularLocation>
</comment>
<keyword evidence="9" id="KW-1185">Reference proteome</keyword>
<evidence type="ECO:0000313" key="8">
    <source>
        <dbReference type="EMBL" id="WKA10710.1"/>
    </source>
</evidence>
<accession>A0ABY9DVP5</accession>
<evidence type="ECO:0000256" key="2">
    <source>
        <dbReference type="ARBA" id="ARBA00006722"/>
    </source>
</evidence>
<evidence type="ECO:0000256" key="1">
    <source>
        <dbReference type="ARBA" id="ARBA00004613"/>
    </source>
</evidence>
<name>A0ABY9DVP5_VITVI</name>
<evidence type="ECO:0000313" key="9">
    <source>
        <dbReference type="Proteomes" id="UP001227230"/>
    </source>
</evidence>
<evidence type="ECO:0000256" key="4">
    <source>
        <dbReference type="ARBA" id="ARBA00022529"/>
    </source>
</evidence>
<dbReference type="PANTHER" id="PTHR34453:SF3">
    <property type="entry name" value="DEFENSIN-LIKE (DEFL) FAMILY PROTEIN-RELATED"/>
    <property type="match status" value="1"/>
</dbReference>
<comment type="similarity">
    <text evidence="2">Belongs to the DEFL family.</text>
</comment>
<evidence type="ECO:0000256" key="5">
    <source>
        <dbReference type="ARBA" id="ARBA00022577"/>
    </source>
</evidence>
<dbReference type="Pfam" id="PF10868">
    <property type="entry name" value="Defensin_like"/>
    <property type="match status" value="1"/>
</dbReference>
<gene>
    <name evidence="8" type="ORF">VitviT2T_028270</name>
</gene>
<keyword evidence="3" id="KW-0964">Secreted</keyword>
<evidence type="ECO:0000256" key="7">
    <source>
        <dbReference type="ARBA" id="ARBA00022821"/>
    </source>
</evidence>
<protein>
    <submittedName>
        <fullName evidence="8">Uncharacterized protein</fullName>
    </submittedName>
</protein>
<organism evidence="8 9">
    <name type="scientific">Vitis vinifera</name>
    <name type="common">Grape</name>
    <dbReference type="NCBI Taxonomy" id="29760"/>
    <lineage>
        <taxon>Eukaryota</taxon>
        <taxon>Viridiplantae</taxon>
        <taxon>Streptophyta</taxon>
        <taxon>Embryophyta</taxon>
        <taxon>Tracheophyta</taxon>
        <taxon>Spermatophyta</taxon>
        <taxon>Magnoliopsida</taxon>
        <taxon>eudicotyledons</taxon>
        <taxon>Gunneridae</taxon>
        <taxon>Pentapetalae</taxon>
        <taxon>rosids</taxon>
        <taxon>Vitales</taxon>
        <taxon>Vitaceae</taxon>
        <taxon>Viteae</taxon>
        <taxon>Vitis</taxon>
    </lineage>
</organism>
<dbReference type="InterPro" id="IPR022618">
    <property type="entry name" value="Defensin-like_20-28"/>
</dbReference>
<reference evidence="8 9" key="1">
    <citation type="journal article" date="2023" name="Hortic Res">
        <title>The complete reference genome for grapevine (Vitis vinifera L.) genetics and breeding.</title>
        <authorList>
            <person name="Shi X."/>
            <person name="Cao S."/>
            <person name="Wang X."/>
            <person name="Huang S."/>
            <person name="Wang Y."/>
            <person name="Liu Z."/>
            <person name="Liu W."/>
            <person name="Leng X."/>
            <person name="Peng Y."/>
            <person name="Wang N."/>
            <person name="Wang Y."/>
            <person name="Ma Z."/>
            <person name="Xu X."/>
            <person name="Zhang F."/>
            <person name="Xue H."/>
            <person name="Zhong H."/>
            <person name="Wang Y."/>
            <person name="Zhang K."/>
            <person name="Velt A."/>
            <person name="Avia K."/>
            <person name="Holtgrawe D."/>
            <person name="Grimplet J."/>
            <person name="Matus J.T."/>
            <person name="Ware D."/>
            <person name="Wu X."/>
            <person name="Wang H."/>
            <person name="Liu C."/>
            <person name="Fang Y."/>
            <person name="Rustenholz C."/>
            <person name="Cheng Z."/>
            <person name="Xiao H."/>
            <person name="Zhou Y."/>
        </authorList>
    </citation>
    <scope>NUCLEOTIDE SEQUENCE [LARGE SCALE GENOMIC DNA]</scope>
    <source>
        <strain evidence="9">cv. Pinot noir / PN40024</strain>
        <tissue evidence="8">Leaf</tissue>
    </source>
</reference>
<evidence type="ECO:0000256" key="6">
    <source>
        <dbReference type="ARBA" id="ARBA00022729"/>
    </source>
</evidence>
<evidence type="ECO:0000256" key="3">
    <source>
        <dbReference type="ARBA" id="ARBA00022525"/>
    </source>
</evidence>
<sequence>MLQATAEIPTAQGRGKENELLGSKGIDQFVRFTGRTASLSGPIPVQLLFDPIVCKEVVSQQDGRCCKDHPELGHCAPGKDDDPNGGKCWTYFCKEVVSQQDGRCCKDHPKLGHCAPGKDDDPNGGKCWTYCITKCSKGGLCKKLSGGRHVCHCYC</sequence>
<keyword evidence="4" id="KW-0929">Antimicrobial</keyword>
<proteinExistence type="inferred from homology"/>
<dbReference type="EMBL" id="CP126665">
    <property type="protein sequence ID" value="WKA10710.1"/>
    <property type="molecule type" value="Genomic_DNA"/>
</dbReference>
<dbReference type="Proteomes" id="UP001227230">
    <property type="component" value="Chromosome 18"/>
</dbReference>
<keyword evidence="6" id="KW-0732">Signal</keyword>